<keyword evidence="1" id="KW-0479">Metal-binding</keyword>
<keyword evidence="1" id="KW-0863">Zinc-finger</keyword>
<evidence type="ECO:0000313" key="5">
    <source>
        <dbReference type="Proteomes" id="UP000054937"/>
    </source>
</evidence>
<name>A0A0V0R6K1_PSEPJ</name>
<dbReference type="PROSITE" id="PS00028">
    <property type="entry name" value="ZINC_FINGER_C2H2_1"/>
    <property type="match status" value="1"/>
</dbReference>
<dbReference type="GO" id="GO:0008270">
    <property type="term" value="F:zinc ion binding"/>
    <property type="evidence" value="ECO:0007669"/>
    <property type="project" value="UniProtKB-KW"/>
</dbReference>
<feature type="compositionally biased region" description="Acidic residues" evidence="2">
    <location>
        <begin position="20"/>
        <end position="30"/>
    </location>
</feature>
<dbReference type="EMBL" id="LDAU01000040">
    <property type="protein sequence ID" value="KRX10099.1"/>
    <property type="molecule type" value="Genomic_DNA"/>
</dbReference>
<evidence type="ECO:0000256" key="1">
    <source>
        <dbReference type="PROSITE-ProRule" id="PRU00042"/>
    </source>
</evidence>
<keyword evidence="1" id="KW-0862">Zinc</keyword>
<proteinExistence type="predicted"/>
<gene>
    <name evidence="4" type="ORF">PPERSA_08502</name>
</gene>
<feature type="domain" description="C2H2-type" evidence="3">
    <location>
        <begin position="64"/>
        <end position="94"/>
    </location>
</feature>
<protein>
    <recommendedName>
        <fullName evidence="3">C2H2-type domain-containing protein</fullName>
    </recommendedName>
</protein>
<dbReference type="Proteomes" id="UP000054937">
    <property type="component" value="Unassembled WGS sequence"/>
</dbReference>
<comment type="caution">
    <text evidence="4">The sequence shown here is derived from an EMBL/GenBank/DDBJ whole genome shotgun (WGS) entry which is preliminary data.</text>
</comment>
<evidence type="ECO:0000256" key="2">
    <source>
        <dbReference type="SAM" id="MobiDB-lite"/>
    </source>
</evidence>
<reference evidence="4 5" key="1">
    <citation type="journal article" date="2015" name="Sci. Rep.">
        <title>Genome of the facultative scuticociliatosis pathogen Pseudocohnilembus persalinus provides insight into its virulence through horizontal gene transfer.</title>
        <authorList>
            <person name="Xiong J."/>
            <person name="Wang G."/>
            <person name="Cheng J."/>
            <person name="Tian M."/>
            <person name="Pan X."/>
            <person name="Warren A."/>
            <person name="Jiang C."/>
            <person name="Yuan D."/>
            <person name="Miao W."/>
        </authorList>
    </citation>
    <scope>NUCLEOTIDE SEQUENCE [LARGE SCALE GENOMIC DNA]</scope>
    <source>
        <strain evidence="4">36N120E</strain>
    </source>
</reference>
<feature type="compositionally biased region" description="Low complexity" evidence="2">
    <location>
        <begin position="1"/>
        <end position="19"/>
    </location>
</feature>
<keyword evidence="5" id="KW-1185">Reference proteome</keyword>
<dbReference type="InterPro" id="IPR013087">
    <property type="entry name" value="Znf_C2H2_type"/>
</dbReference>
<dbReference type="PROSITE" id="PS50157">
    <property type="entry name" value="ZINC_FINGER_C2H2_2"/>
    <property type="match status" value="1"/>
</dbReference>
<dbReference type="AlphaFoldDB" id="A0A0V0R6K1"/>
<organism evidence="4 5">
    <name type="scientific">Pseudocohnilembus persalinus</name>
    <name type="common">Ciliate</name>
    <dbReference type="NCBI Taxonomy" id="266149"/>
    <lineage>
        <taxon>Eukaryota</taxon>
        <taxon>Sar</taxon>
        <taxon>Alveolata</taxon>
        <taxon>Ciliophora</taxon>
        <taxon>Intramacronucleata</taxon>
        <taxon>Oligohymenophorea</taxon>
        <taxon>Scuticociliatia</taxon>
        <taxon>Philasterida</taxon>
        <taxon>Pseudocohnilembidae</taxon>
        <taxon>Pseudocohnilembus</taxon>
    </lineage>
</organism>
<feature type="compositionally biased region" description="Basic and acidic residues" evidence="2">
    <location>
        <begin position="31"/>
        <end position="46"/>
    </location>
</feature>
<evidence type="ECO:0000259" key="3">
    <source>
        <dbReference type="PROSITE" id="PS50157"/>
    </source>
</evidence>
<accession>A0A0V0R6K1</accession>
<evidence type="ECO:0000313" key="4">
    <source>
        <dbReference type="EMBL" id="KRX10099.1"/>
    </source>
</evidence>
<sequence length="354" mass="42588">MEQQQQKQQQQNNNNNSSDNENDDGEEGEDQSSRDNDNQDDTDKNNKKGKPKKMFINLNFYLMVWCTFNNCGKSYSHTSGIRHHQREKHGQYNPDYYKKVDQSKSMEKRGRPKLQIKKEIQQINLQGFFQKLSEQEEESEKINPGRKQVKYQDKMMSFLLEKNIKFVLAVITEFGDPIIHKCRNNLFIEDWENYQDDPWKQGGEKEVDWDRFFEGKYGENLIDLDQYGNSINNENVQFIKGGSEQERIRMKEFLTRILSDIKMSIYMEFVKLFCQAWNYKFNRQPSMDENEIIQMLQNSSNKLDMFEKSKDKEEYLEINRNQFIQYLIHATFAYIFNQKNRYYDEYFGYVVSNN</sequence>
<feature type="region of interest" description="Disordered" evidence="2">
    <location>
        <begin position="1"/>
        <end position="51"/>
    </location>
</feature>
<dbReference type="InParanoid" id="A0A0V0R6K1"/>